<comment type="caution">
    <text evidence="4">The sequence shown here is derived from an EMBL/GenBank/DDBJ whole genome shotgun (WGS) entry which is preliminary data.</text>
</comment>
<evidence type="ECO:0000313" key="5">
    <source>
        <dbReference type="Proteomes" id="UP000037558"/>
    </source>
</evidence>
<dbReference type="CDD" id="cd01068">
    <property type="entry name" value="globin_sensor"/>
    <property type="match status" value="1"/>
</dbReference>
<dbReference type="InterPro" id="IPR009050">
    <property type="entry name" value="Globin-like_sf"/>
</dbReference>
<dbReference type="Gene3D" id="1.10.490.10">
    <property type="entry name" value="Globins"/>
    <property type="match status" value="1"/>
</dbReference>
<evidence type="ECO:0000256" key="1">
    <source>
        <dbReference type="ARBA" id="ARBA00023224"/>
    </source>
</evidence>
<dbReference type="AlphaFoldDB" id="A0A0M0LH17"/>
<dbReference type="Proteomes" id="UP000037558">
    <property type="component" value="Unassembled WGS sequence"/>
</dbReference>
<feature type="domain" description="Methyl-accepting transducer" evidence="3">
    <location>
        <begin position="185"/>
        <end position="428"/>
    </location>
</feature>
<dbReference type="GO" id="GO:0019825">
    <property type="term" value="F:oxygen binding"/>
    <property type="evidence" value="ECO:0007669"/>
    <property type="project" value="InterPro"/>
</dbReference>
<gene>
    <name evidence="4" type="ORF">AMD01_01080</name>
</gene>
<dbReference type="OrthoDB" id="266313at2"/>
<reference evidence="5" key="1">
    <citation type="submission" date="2015-08" db="EMBL/GenBank/DDBJ databases">
        <title>Fjat-14210 dsm16467.</title>
        <authorList>
            <person name="Liu B."/>
            <person name="Wang J."/>
            <person name="Zhu Y."/>
            <person name="Liu G."/>
            <person name="Chen Q."/>
            <person name="Chen Z."/>
            <person name="Lan J."/>
            <person name="Che J."/>
            <person name="Ge C."/>
            <person name="Shi H."/>
            <person name="Pan Z."/>
            <person name="Liu X."/>
        </authorList>
    </citation>
    <scope>NUCLEOTIDE SEQUENCE [LARGE SCALE GENOMIC DNA]</scope>
    <source>
        <strain evidence="5">DSM 16467</strain>
    </source>
</reference>
<dbReference type="STRING" id="284581.AMD01_01080"/>
<protein>
    <recommendedName>
        <fullName evidence="3">Methyl-accepting transducer domain-containing protein</fullName>
    </recommendedName>
</protein>
<dbReference type="EMBL" id="LILC01000002">
    <property type="protein sequence ID" value="KOO50380.1"/>
    <property type="molecule type" value="Genomic_DNA"/>
</dbReference>
<dbReference type="InterPro" id="IPR012292">
    <property type="entry name" value="Globin/Proto"/>
</dbReference>
<dbReference type="PROSITE" id="PS50111">
    <property type="entry name" value="CHEMOTAXIS_TRANSDUC_2"/>
    <property type="match status" value="1"/>
</dbReference>
<dbReference type="InterPro" id="IPR004089">
    <property type="entry name" value="MCPsignal_dom"/>
</dbReference>
<dbReference type="GO" id="GO:0020037">
    <property type="term" value="F:heme binding"/>
    <property type="evidence" value="ECO:0007669"/>
    <property type="project" value="InterPro"/>
</dbReference>
<accession>A0A0M0LH17</accession>
<dbReference type="Pfam" id="PF00015">
    <property type="entry name" value="MCPsignal"/>
    <property type="match status" value="1"/>
</dbReference>
<organism evidence="4 5">
    <name type="scientific">Priestia koreensis</name>
    <dbReference type="NCBI Taxonomy" id="284581"/>
    <lineage>
        <taxon>Bacteria</taxon>
        <taxon>Bacillati</taxon>
        <taxon>Bacillota</taxon>
        <taxon>Bacilli</taxon>
        <taxon>Bacillales</taxon>
        <taxon>Bacillaceae</taxon>
        <taxon>Priestia</taxon>
    </lineage>
</organism>
<sequence>MKLGSPFKKRKASAPIYVQQEKIAQPIALENPALEGLLRFMKLDQSHIEALRELHPIIMSKAKEVVEAMLETLYQYPRMKKIAEDHSSKERLMAVFIQYFDTLFQGTINDEYIRSRQRIGQTHNGTTLPIDWFLATYQLVYTHLIPVLVQTYHQEPEKLTRYLLAITGLTNFDAQLVSKEYLASRIQRIEQLYEEQSAVQRELQEVSERLAASAQQTEHSTLHTNERAHKVMKDLEITMKSSQNLHHLTKHSLEKIISAGSKMTNLQGDVTSLSKQVNDLATILSKVMDMSKDIETIANQTNLLALNASIEAARAGEHGRGFSVVADEVRKLAEQTKETNNMINELVGATSSSMEEIVTKLNTMIGTTKQTFSVVDEVKAGLDATSFETENYMTMFEANRRDLDTIVTSIEEVAATTNNLLTLAEQLNRSTD</sequence>
<keyword evidence="5" id="KW-1185">Reference proteome</keyword>
<dbReference type="GO" id="GO:0016020">
    <property type="term" value="C:membrane"/>
    <property type="evidence" value="ECO:0007669"/>
    <property type="project" value="InterPro"/>
</dbReference>
<dbReference type="PANTHER" id="PTHR32089:SF112">
    <property type="entry name" value="LYSOZYME-LIKE PROTEIN-RELATED"/>
    <property type="match status" value="1"/>
</dbReference>
<keyword evidence="1 2" id="KW-0807">Transducer</keyword>
<dbReference type="InterPro" id="IPR044398">
    <property type="entry name" value="Globin-sensor_dom"/>
</dbReference>
<dbReference type="PATRIC" id="fig|284581.3.peg.465"/>
<evidence type="ECO:0000256" key="2">
    <source>
        <dbReference type="PROSITE-ProRule" id="PRU00284"/>
    </source>
</evidence>
<dbReference type="GO" id="GO:0007165">
    <property type="term" value="P:signal transduction"/>
    <property type="evidence" value="ECO:0007669"/>
    <property type="project" value="UniProtKB-KW"/>
</dbReference>
<dbReference type="SMART" id="SM00283">
    <property type="entry name" value="MA"/>
    <property type="match status" value="1"/>
</dbReference>
<dbReference type="InterPro" id="IPR039379">
    <property type="entry name" value="Protoglobin_sensor_dom"/>
</dbReference>
<dbReference type="SUPFAM" id="SSF58104">
    <property type="entry name" value="Methyl-accepting chemotaxis protein (MCP) signaling domain"/>
    <property type="match status" value="1"/>
</dbReference>
<name>A0A0M0LH17_9BACI</name>
<dbReference type="Gene3D" id="1.10.287.950">
    <property type="entry name" value="Methyl-accepting chemotaxis protein"/>
    <property type="match status" value="1"/>
</dbReference>
<dbReference type="Pfam" id="PF11563">
    <property type="entry name" value="Protoglobin"/>
    <property type="match status" value="1"/>
</dbReference>
<dbReference type="SUPFAM" id="SSF46458">
    <property type="entry name" value="Globin-like"/>
    <property type="match status" value="1"/>
</dbReference>
<evidence type="ECO:0000259" key="3">
    <source>
        <dbReference type="PROSITE" id="PS50111"/>
    </source>
</evidence>
<evidence type="ECO:0000313" key="4">
    <source>
        <dbReference type="EMBL" id="KOO50380.1"/>
    </source>
</evidence>
<proteinExistence type="predicted"/>
<dbReference type="PANTHER" id="PTHR32089">
    <property type="entry name" value="METHYL-ACCEPTING CHEMOTAXIS PROTEIN MCPB"/>
    <property type="match status" value="1"/>
</dbReference>